<sequence length="432" mass="47640">MPDIAGKEAIATPDALRIPQPESVPWIGPGEAKCFPIEAPCPFFCCNEGGFRSIAKEGNTMAKSQSLRGSGLSCASVPAFWPMTMAAELAEKGLELYARNLRFIQEEVKIHGELRPSLATPNQVRLDLRTMFLRDYGRPGEGVPTLVDAPYAGHTAMIADYHAGQSLVETLLANGIGHVALTDWKSATEDMKDFEIDNYLGELVVAIDDLGGRVNIVGLCQGGWTATMLAARFPNKVNSLVLAGAPIDTDAGDTPIRRMVHESPISFYEDLVALGGGLMKGELMLQGWKNMHPGEHYILEHIDLYEHIDDPAYLRKKETFESWYENPLDLPGRWYLQVIGQLFKENRLARGEFAGLGRRLDLRDITCPVYLLAGEGDDITSPEQVFNAANLVGTPQERIVRQLVPGGHIGLFMGARTLTERWPEIARWIAAQ</sequence>
<proteinExistence type="predicted"/>
<dbReference type="Proteomes" id="UP001589891">
    <property type="component" value="Unassembled WGS sequence"/>
</dbReference>
<dbReference type="InterPro" id="IPR024501">
    <property type="entry name" value="DUF3141"/>
</dbReference>
<dbReference type="GO" id="GO:0016787">
    <property type="term" value="F:hydrolase activity"/>
    <property type="evidence" value="ECO:0007669"/>
    <property type="project" value="UniProtKB-KW"/>
</dbReference>
<name>A0ABV6SQN9_AZOPA</name>
<dbReference type="PANTHER" id="PTHR36837:SF2">
    <property type="entry name" value="POLY(3-HYDROXYALKANOATE) POLYMERASE SUBUNIT PHAC"/>
    <property type="match status" value="1"/>
</dbReference>
<dbReference type="SUPFAM" id="SSF53474">
    <property type="entry name" value="alpha/beta-Hydrolases"/>
    <property type="match status" value="1"/>
</dbReference>
<keyword evidence="2" id="KW-1185">Reference proteome</keyword>
<accession>A0ABV6SQN9</accession>
<dbReference type="Pfam" id="PF11339">
    <property type="entry name" value="DUF3141"/>
    <property type="match status" value="1"/>
</dbReference>
<evidence type="ECO:0000313" key="1">
    <source>
        <dbReference type="EMBL" id="MFC0711847.1"/>
    </source>
</evidence>
<dbReference type="RefSeq" id="WP_376948931.1">
    <property type="nucleotide sequence ID" value="NZ_CP171449.1"/>
</dbReference>
<dbReference type="PANTHER" id="PTHR36837">
    <property type="entry name" value="POLY(3-HYDROXYALKANOATE) POLYMERASE SUBUNIT PHAC"/>
    <property type="match status" value="1"/>
</dbReference>
<keyword evidence="1" id="KW-0378">Hydrolase</keyword>
<dbReference type="Gene3D" id="3.40.50.1820">
    <property type="entry name" value="alpha/beta hydrolase"/>
    <property type="match status" value="1"/>
</dbReference>
<protein>
    <submittedName>
        <fullName evidence="1">Alpha/beta fold hydrolase</fullName>
    </submittedName>
</protein>
<reference evidence="1 2" key="1">
    <citation type="submission" date="2024-09" db="EMBL/GenBank/DDBJ databases">
        <authorList>
            <person name="Sun Q."/>
            <person name="Mori K."/>
        </authorList>
    </citation>
    <scope>NUCLEOTIDE SEQUENCE [LARGE SCALE GENOMIC DNA]</scope>
    <source>
        <strain evidence="1 2">NCAIM B.01794</strain>
    </source>
</reference>
<organism evidence="1 2">
    <name type="scientific">Azorhizophilus paspali</name>
    <name type="common">Azotobacter paspali</name>
    <dbReference type="NCBI Taxonomy" id="69963"/>
    <lineage>
        <taxon>Bacteria</taxon>
        <taxon>Pseudomonadati</taxon>
        <taxon>Pseudomonadota</taxon>
        <taxon>Gammaproteobacteria</taxon>
        <taxon>Pseudomonadales</taxon>
        <taxon>Pseudomonadaceae</taxon>
        <taxon>Azorhizophilus</taxon>
    </lineage>
</organism>
<dbReference type="InterPro" id="IPR051321">
    <property type="entry name" value="PHA/PHB_synthase"/>
</dbReference>
<evidence type="ECO:0000313" key="2">
    <source>
        <dbReference type="Proteomes" id="UP001589891"/>
    </source>
</evidence>
<comment type="caution">
    <text evidence="1">The sequence shown here is derived from an EMBL/GenBank/DDBJ whole genome shotgun (WGS) entry which is preliminary data.</text>
</comment>
<dbReference type="InterPro" id="IPR029058">
    <property type="entry name" value="AB_hydrolase_fold"/>
</dbReference>
<gene>
    <name evidence="1" type="ORF">ACFFGX_20650</name>
</gene>
<dbReference type="EMBL" id="JBHLSS010000138">
    <property type="protein sequence ID" value="MFC0711847.1"/>
    <property type="molecule type" value="Genomic_DNA"/>
</dbReference>